<comment type="caution">
    <text evidence="5">The sequence shown here is derived from an EMBL/GenBank/DDBJ whole genome shotgun (WGS) entry which is preliminary data.</text>
</comment>
<evidence type="ECO:0000313" key="5">
    <source>
        <dbReference type="EMBL" id="MFC4634113.1"/>
    </source>
</evidence>
<dbReference type="PRINTS" id="PR00411">
    <property type="entry name" value="PNDRDTASEI"/>
</dbReference>
<dbReference type="InterPro" id="IPR036188">
    <property type="entry name" value="FAD/NAD-bd_sf"/>
</dbReference>
<proteinExistence type="predicted"/>
<dbReference type="Pfam" id="PF00890">
    <property type="entry name" value="FAD_binding_2"/>
    <property type="match status" value="1"/>
</dbReference>
<evidence type="ECO:0000256" key="2">
    <source>
        <dbReference type="ARBA" id="ARBA00023002"/>
    </source>
</evidence>
<organism evidence="5 6">
    <name type="scientific">Dokdonia ponticola</name>
    <dbReference type="NCBI Taxonomy" id="2041041"/>
    <lineage>
        <taxon>Bacteria</taxon>
        <taxon>Pseudomonadati</taxon>
        <taxon>Bacteroidota</taxon>
        <taxon>Flavobacteriia</taxon>
        <taxon>Flavobacteriales</taxon>
        <taxon>Flavobacteriaceae</taxon>
        <taxon>Dokdonia</taxon>
    </lineage>
</organism>
<dbReference type="InterPro" id="IPR028348">
    <property type="entry name" value="FAD-binding_protein"/>
</dbReference>
<sequence length="543" mass="59990">MSTLVQIHVLPHQAEDDDYVAEKAFAKARLRADDVREWDIRKRSIDARKSPVRVSLQIEFWKHDEIRASIPAFVPQHVHHAPEVAIIGAGPAGLYAALRAVEGGLKPIIFERGKDVRARRRDLAAINKEHIVNEDSNYCFGEGGAGTYSDGKLYTRSKKRGNVLKALEWFVHFGAVEDILVDAHPHIGTNKLPKIITAMREAIIEAGGEVRFGSKLTDLKVIDNHIKEIQINDTDWLSFDHVILATGHSARDIFYLLHKRKVKIEAKPFAIGVRIEHQQALIDEIQYHGDSDNPYLPPASYSLVQQVDGMGVYSFCMCPGGIIAPCATAQEEVVTNGWSPSKRDNPYANSGIVVSVTPEDLPNYTKGDPFVCLDFQKSVEHACWEAAGKTQAVPAQRMRDFVDGRISKDFPKTSYQPGIVAVDLNKVLPPLIAKRLKKAFIAFGRKMKGYLTNDAVLHAPESRTSSPVSIPRDPETLEHIEVKGLYPCGEGAGYAGGIISAAIDGINCVDKVVEKYSALVSSAALPLTETTPKVKKRRKRIGE</sequence>
<keyword evidence="2" id="KW-0560">Oxidoreductase</keyword>
<dbReference type="Gene3D" id="3.30.70.2700">
    <property type="match status" value="1"/>
</dbReference>
<dbReference type="PANTHER" id="PTHR42842">
    <property type="entry name" value="FAD/NAD(P)-BINDING OXIDOREDUCTASE"/>
    <property type="match status" value="1"/>
</dbReference>
<protein>
    <submittedName>
        <fullName evidence="5">NAD(P)/FAD-dependent oxidoreductase</fullName>
    </submittedName>
</protein>
<dbReference type="PIRSF" id="PIRSF038984">
    <property type="entry name" value="FAD_binding_protein"/>
    <property type="match status" value="1"/>
</dbReference>
<keyword evidence="6" id="KW-1185">Reference proteome</keyword>
<dbReference type="Pfam" id="PF21688">
    <property type="entry name" value="FAD-depend_C"/>
    <property type="match status" value="1"/>
</dbReference>
<dbReference type="Gene3D" id="3.50.50.60">
    <property type="entry name" value="FAD/NAD(P)-binding domain"/>
    <property type="match status" value="2"/>
</dbReference>
<reference evidence="6" key="1">
    <citation type="journal article" date="2019" name="Int. J. Syst. Evol. Microbiol.">
        <title>The Global Catalogue of Microorganisms (GCM) 10K type strain sequencing project: providing services to taxonomists for standard genome sequencing and annotation.</title>
        <authorList>
            <consortium name="The Broad Institute Genomics Platform"/>
            <consortium name="The Broad Institute Genome Sequencing Center for Infectious Disease"/>
            <person name="Wu L."/>
            <person name="Ma J."/>
        </authorList>
    </citation>
    <scope>NUCLEOTIDE SEQUENCE [LARGE SCALE GENOMIC DNA]</scope>
    <source>
        <strain evidence="6">YJ-61-S</strain>
    </source>
</reference>
<feature type="domain" description="FAD-dependent protein C-terminal" evidence="4">
    <location>
        <begin position="268"/>
        <end position="464"/>
    </location>
</feature>
<feature type="domain" description="FAD-dependent oxidoreductase 2 FAD-binding" evidence="3">
    <location>
        <begin position="84"/>
        <end position="116"/>
    </location>
</feature>
<name>A0ABV9HX80_9FLAO</name>
<evidence type="ECO:0000259" key="4">
    <source>
        <dbReference type="Pfam" id="PF21688"/>
    </source>
</evidence>
<dbReference type="RefSeq" id="WP_379978340.1">
    <property type="nucleotide sequence ID" value="NZ_JBHSFV010000005.1"/>
</dbReference>
<keyword evidence="1" id="KW-0285">Flavoprotein</keyword>
<dbReference type="Proteomes" id="UP001596043">
    <property type="component" value="Unassembled WGS sequence"/>
</dbReference>
<dbReference type="InterPro" id="IPR049516">
    <property type="entry name" value="FAD-depend_C"/>
</dbReference>
<dbReference type="PRINTS" id="PR00368">
    <property type="entry name" value="FADPNR"/>
</dbReference>
<dbReference type="PANTHER" id="PTHR42842:SF3">
    <property type="entry name" value="FAD_NAD(P)-BINDING OXIDOREDUCTASE FAMILY PROTEIN"/>
    <property type="match status" value="1"/>
</dbReference>
<evidence type="ECO:0000256" key="1">
    <source>
        <dbReference type="ARBA" id="ARBA00022630"/>
    </source>
</evidence>
<evidence type="ECO:0000313" key="6">
    <source>
        <dbReference type="Proteomes" id="UP001596043"/>
    </source>
</evidence>
<evidence type="ECO:0000259" key="3">
    <source>
        <dbReference type="Pfam" id="PF00890"/>
    </source>
</evidence>
<dbReference type="SUPFAM" id="SSF51905">
    <property type="entry name" value="FAD/NAD(P)-binding domain"/>
    <property type="match status" value="1"/>
</dbReference>
<dbReference type="InterPro" id="IPR003953">
    <property type="entry name" value="FAD-dep_OxRdtase_2_FAD-bd"/>
</dbReference>
<gene>
    <name evidence="5" type="ORF">ACFO3O_09365</name>
</gene>
<accession>A0ABV9HX80</accession>
<dbReference type="EMBL" id="JBHSFV010000005">
    <property type="protein sequence ID" value="MFC4634113.1"/>
    <property type="molecule type" value="Genomic_DNA"/>
</dbReference>